<reference evidence="8" key="2">
    <citation type="submission" date="2022-10" db="EMBL/GenBank/DDBJ databases">
        <authorList>
            <consortium name="ENA_rothamsted_submissions"/>
            <consortium name="culmorum"/>
            <person name="King R."/>
        </authorList>
    </citation>
    <scope>NUCLEOTIDE SEQUENCE</scope>
</reference>
<dbReference type="EMBL" id="OU895877">
    <property type="protein sequence ID" value="CAG9800830.1"/>
    <property type="molecule type" value="Genomic_DNA"/>
</dbReference>
<name>A0A9N9RP00_9DIPT</name>
<keyword evidence="9" id="KW-1185">Reference proteome</keyword>
<dbReference type="PANTHER" id="PTHR23301">
    <property type="entry name" value="CHITIN BINDING PERITROPHIN-A"/>
    <property type="match status" value="1"/>
</dbReference>
<dbReference type="AlphaFoldDB" id="A0A9N9RP00"/>
<feature type="domain" description="Chitin-binding type-2" evidence="7">
    <location>
        <begin position="221"/>
        <end position="281"/>
    </location>
</feature>
<feature type="domain" description="Chitin-binding type-2" evidence="7">
    <location>
        <begin position="164"/>
        <end position="220"/>
    </location>
</feature>
<reference evidence="8" key="1">
    <citation type="submission" date="2022-01" db="EMBL/GenBank/DDBJ databases">
        <authorList>
            <person name="King R."/>
        </authorList>
    </citation>
    <scope>NUCLEOTIDE SEQUENCE</scope>
</reference>
<keyword evidence="3" id="KW-0677">Repeat</keyword>
<dbReference type="PROSITE" id="PS51257">
    <property type="entry name" value="PROKAR_LIPOPROTEIN"/>
    <property type="match status" value="1"/>
</dbReference>
<dbReference type="Proteomes" id="UP001153620">
    <property type="component" value="Chromosome 1"/>
</dbReference>
<dbReference type="SUPFAM" id="SSF57625">
    <property type="entry name" value="Invertebrate chitin-binding proteins"/>
    <property type="match status" value="5"/>
</dbReference>
<dbReference type="Gene3D" id="2.170.140.10">
    <property type="entry name" value="Chitin binding domain"/>
    <property type="match status" value="5"/>
</dbReference>
<keyword evidence="1" id="KW-0147">Chitin-binding</keyword>
<dbReference type="InterPro" id="IPR036508">
    <property type="entry name" value="Chitin-bd_dom_sf"/>
</dbReference>
<feature type="domain" description="Chitin-binding type-2" evidence="7">
    <location>
        <begin position="26"/>
        <end position="83"/>
    </location>
</feature>
<feature type="domain" description="Chitin-binding type-2" evidence="7">
    <location>
        <begin position="87"/>
        <end position="144"/>
    </location>
</feature>
<evidence type="ECO:0000313" key="9">
    <source>
        <dbReference type="Proteomes" id="UP001153620"/>
    </source>
</evidence>
<dbReference type="OrthoDB" id="6020543at2759"/>
<proteinExistence type="predicted"/>
<evidence type="ECO:0000256" key="3">
    <source>
        <dbReference type="ARBA" id="ARBA00022737"/>
    </source>
</evidence>
<dbReference type="PANTHER" id="PTHR23301:SF0">
    <property type="entry name" value="CHITIN-BINDING TYPE-2 DOMAIN-CONTAINING PROTEIN-RELATED"/>
    <property type="match status" value="1"/>
</dbReference>
<evidence type="ECO:0000256" key="4">
    <source>
        <dbReference type="ARBA" id="ARBA00023157"/>
    </source>
</evidence>
<evidence type="ECO:0000313" key="8">
    <source>
        <dbReference type="EMBL" id="CAG9800830.1"/>
    </source>
</evidence>
<dbReference type="GO" id="GO:0005576">
    <property type="term" value="C:extracellular region"/>
    <property type="evidence" value="ECO:0007669"/>
    <property type="project" value="InterPro"/>
</dbReference>
<evidence type="ECO:0000256" key="5">
    <source>
        <dbReference type="ARBA" id="ARBA00023180"/>
    </source>
</evidence>
<evidence type="ECO:0000256" key="6">
    <source>
        <dbReference type="SAM" id="SignalP"/>
    </source>
</evidence>
<dbReference type="InterPro" id="IPR002557">
    <property type="entry name" value="Chitin-bd_dom"/>
</dbReference>
<dbReference type="SMART" id="SM00494">
    <property type="entry name" value="ChtBD2"/>
    <property type="match status" value="5"/>
</dbReference>
<sequence>MAQKLLFCVLFSVLFSCAFVACQITNIECNQTNHGRHYPSGVNCSTFYTCFNRNFHLQSCPYPFWFSNSMQSCVVQDMSDCDLGPENVVCNTANHGRHFPTTYNCSSYYTCFDGIFYLQNCPDSFFFIDEHQSCMYVTDHICNIPPDQITPPTPTTTTTPIPIPTECPASGVSKMPNAYSCTNYFLCFAGNKIPQSCSNGLHFSRSQLKCVRPEQSDCVLPTTCPSGNDPLNIIFLPDRNNCQKYFICFNGNPQPFDCGATLHWDPNTNKCIREEDSQCEPDIVLPDIREIDCPETSLTRLQFIAHPVNCEFYFICHNNRSHLARCAQNLHFDHIMGECFFKEAARCITG</sequence>
<evidence type="ECO:0000256" key="2">
    <source>
        <dbReference type="ARBA" id="ARBA00022729"/>
    </source>
</evidence>
<dbReference type="InterPro" id="IPR051940">
    <property type="entry name" value="Chitin_bind-dev_reg"/>
</dbReference>
<feature type="signal peptide" evidence="6">
    <location>
        <begin position="1"/>
        <end position="22"/>
    </location>
</feature>
<dbReference type="GO" id="GO:0008061">
    <property type="term" value="F:chitin binding"/>
    <property type="evidence" value="ECO:0007669"/>
    <property type="project" value="UniProtKB-KW"/>
</dbReference>
<gene>
    <name evidence="8" type="ORF">CHIRRI_LOCUS3768</name>
</gene>
<evidence type="ECO:0000256" key="1">
    <source>
        <dbReference type="ARBA" id="ARBA00022669"/>
    </source>
</evidence>
<organism evidence="8 9">
    <name type="scientific">Chironomus riparius</name>
    <dbReference type="NCBI Taxonomy" id="315576"/>
    <lineage>
        <taxon>Eukaryota</taxon>
        <taxon>Metazoa</taxon>
        <taxon>Ecdysozoa</taxon>
        <taxon>Arthropoda</taxon>
        <taxon>Hexapoda</taxon>
        <taxon>Insecta</taxon>
        <taxon>Pterygota</taxon>
        <taxon>Neoptera</taxon>
        <taxon>Endopterygota</taxon>
        <taxon>Diptera</taxon>
        <taxon>Nematocera</taxon>
        <taxon>Chironomoidea</taxon>
        <taxon>Chironomidae</taxon>
        <taxon>Chironominae</taxon>
        <taxon>Chironomus</taxon>
    </lineage>
</organism>
<dbReference type="PROSITE" id="PS50940">
    <property type="entry name" value="CHIT_BIND_II"/>
    <property type="match status" value="5"/>
</dbReference>
<keyword evidence="5" id="KW-0325">Glycoprotein</keyword>
<keyword evidence="2 6" id="KW-0732">Signal</keyword>
<feature type="domain" description="Chitin-binding type-2" evidence="7">
    <location>
        <begin position="290"/>
        <end position="349"/>
    </location>
</feature>
<dbReference type="Pfam" id="PF01607">
    <property type="entry name" value="CBM_14"/>
    <property type="match status" value="5"/>
</dbReference>
<evidence type="ECO:0000259" key="7">
    <source>
        <dbReference type="PROSITE" id="PS50940"/>
    </source>
</evidence>
<accession>A0A9N9RP00</accession>
<feature type="chain" id="PRO_5040180719" description="Chitin-binding type-2 domain-containing protein" evidence="6">
    <location>
        <begin position="23"/>
        <end position="350"/>
    </location>
</feature>
<protein>
    <recommendedName>
        <fullName evidence="7">Chitin-binding type-2 domain-containing protein</fullName>
    </recommendedName>
</protein>
<keyword evidence="4" id="KW-1015">Disulfide bond</keyword>